<protein>
    <submittedName>
        <fullName evidence="3">Polynucleotide kinase</fullName>
    </submittedName>
</protein>
<gene>
    <name evidence="3" type="ORF">vBBcoS136_00190</name>
</gene>
<dbReference type="Pfam" id="PF01966">
    <property type="entry name" value="HD"/>
    <property type="match status" value="1"/>
</dbReference>
<dbReference type="SUPFAM" id="SSF109604">
    <property type="entry name" value="HD-domain/PDEase-like"/>
    <property type="match status" value="1"/>
</dbReference>
<dbReference type="GO" id="GO:0016301">
    <property type="term" value="F:kinase activity"/>
    <property type="evidence" value="ECO:0007669"/>
    <property type="project" value="UniProtKB-KW"/>
</dbReference>
<keyword evidence="3" id="KW-0808">Transferase</keyword>
<dbReference type="Proteomes" id="UP000274199">
    <property type="component" value="Segment"/>
</dbReference>
<dbReference type="EMBL" id="MH884508">
    <property type="protein sequence ID" value="AYP68304.1"/>
    <property type="molecule type" value="Genomic_DNA"/>
</dbReference>
<evidence type="ECO:0000259" key="2">
    <source>
        <dbReference type="Pfam" id="PF01966"/>
    </source>
</evidence>
<evidence type="ECO:0000256" key="1">
    <source>
        <dbReference type="ARBA" id="ARBA00022741"/>
    </source>
</evidence>
<dbReference type="InterPro" id="IPR050124">
    <property type="entry name" value="tRNA_CCA-adding_enzyme"/>
</dbReference>
<dbReference type="SUPFAM" id="SSF52540">
    <property type="entry name" value="P-loop containing nucleoside triphosphate hydrolases"/>
    <property type="match status" value="1"/>
</dbReference>
<evidence type="ECO:0000313" key="4">
    <source>
        <dbReference type="Proteomes" id="UP000274199"/>
    </source>
</evidence>
<accession>A0A3G3BVP3</accession>
<proteinExistence type="predicted"/>
<organism evidence="3 4">
    <name type="scientific">Bacillus phage vB_BcoS-136</name>
    <dbReference type="NCBI Taxonomy" id="2419619"/>
    <lineage>
        <taxon>Viruses</taxon>
        <taxon>Duplodnaviria</taxon>
        <taxon>Heunggongvirae</taxon>
        <taxon>Uroviricota</taxon>
        <taxon>Caudoviricetes</taxon>
        <taxon>Heleneionescovirinae</taxon>
        <taxon>Kenyattavirus</taxon>
        <taxon>Kenyattavirus kv136</taxon>
    </lineage>
</organism>
<dbReference type="Pfam" id="PF13671">
    <property type="entry name" value="AAA_33"/>
    <property type="match status" value="1"/>
</dbReference>
<evidence type="ECO:0000313" key="3">
    <source>
        <dbReference type="EMBL" id="AYP68304.1"/>
    </source>
</evidence>
<dbReference type="PANTHER" id="PTHR47545">
    <property type="entry name" value="MULTIFUNCTIONAL CCA PROTEIN"/>
    <property type="match status" value="1"/>
</dbReference>
<keyword evidence="4" id="KW-1185">Reference proteome</keyword>
<keyword evidence="1" id="KW-0547">Nucleotide-binding</keyword>
<reference evidence="3 4" key="1">
    <citation type="submission" date="2018-09" db="EMBL/GenBank/DDBJ databases">
        <title>Comparative Genomic Analysis of Eight Novel Haloalkaliphilic Bacteriophages from Lake Elmenteita, Kenya.</title>
        <authorList>
            <person name="Akhwale J.K."/>
        </authorList>
    </citation>
    <scope>NUCLEOTIDE SEQUENCE [LARGE SCALE GENOMIC DNA]</scope>
</reference>
<dbReference type="InterPro" id="IPR006674">
    <property type="entry name" value="HD_domain"/>
</dbReference>
<dbReference type="GO" id="GO:0000166">
    <property type="term" value="F:nucleotide binding"/>
    <property type="evidence" value="ECO:0007669"/>
    <property type="project" value="UniProtKB-KW"/>
</dbReference>
<dbReference type="Gene3D" id="1.10.3210.10">
    <property type="entry name" value="Hypothetical protein af1432"/>
    <property type="match status" value="1"/>
</dbReference>
<keyword evidence="3" id="KW-0418">Kinase</keyword>
<name>A0A3G3BVP3_9CAUD</name>
<feature type="domain" description="HD" evidence="2">
    <location>
        <begin position="207"/>
        <end position="334"/>
    </location>
</feature>
<sequence>MTSIDEQVRFMMLVGLAGSGKSTFSNELIEDRDDIVYLSSDDLREELFGDENDQTNHSLVFEEMKKRSIEALKNNKHVIYDATNVSRKRRKALLTQLPKEVRKIAIYIATDYNETLRRNNERSRVVPIHAINNMYKTLQIPIYSEGWDSIITVYDNDAEETLPKQFSDAVRVGVLLGREGYKLMEFLAEYFDEFFKVYDMPQDSKYHSFSVSRHIYYVYKHVLDNYEAESDYDKELMLWTALLHDVGKHFCKSFENRKRQETKYANFIGHEYVGSQLAVNFLKRLGFDDEFIHNVATLIQFHMYLLDENASRDKLKNMVGENMFNKLEFLREADTLAH</sequence>
<dbReference type="InterPro" id="IPR027417">
    <property type="entry name" value="P-loop_NTPase"/>
</dbReference>
<dbReference type="Gene3D" id="3.40.50.300">
    <property type="entry name" value="P-loop containing nucleotide triphosphate hydrolases"/>
    <property type="match status" value="1"/>
</dbReference>